<sequence length="195" mass="21639">MRSLNAKQSGKRGATTAQLEDNGPVEWTGARYSDKPTVEASTWIDADPERVWSLVCDVELMPTLSNELQAVEWVDGATGPRIGARFVGHNQHDAFGEWSTTSQIVSCDEPHEFAWAVGEPDNPSATWRFRLTPRDGGTVLTYRTQMGPGRSGLSRAIDAMPDKEQKIVFVRLREFETAIDKTLAAIKRLAEHGVR</sequence>
<gene>
    <name evidence="2" type="ORF">BIN_B_01269</name>
</gene>
<protein>
    <submittedName>
        <fullName evidence="2">Polyketide cyclase / dehydrase and lipid transport</fullName>
    </submittedName>
</protein>
<dbReference type="EMBL" id="LR589261">
    <property type="protein sequence ID" value="VTO98189.1"/>
    <property type="molecule type" value="Genomic_DNA"/>
</dbReference>
<organism evidence="2">
    <name type="scientific">Mycobacterium kansasii</name>
    <dbReference type="NCBI Taxonomy" id="1768"/>
    <lineage>
        <taxon>Bacteria</taxon>
        <taxon>Bacillati</taxon>
        <taxon>Actinomycetota</taxon>
        <taxon>Actinomycetes</taxon>
        <taxon>Mycobacteriales</taxon>
        <taxon>Mycobacteriaceae</taxon>
        <taxon>Mycobacterium</taxon>
    </lineage>
</organism>
<dbReference type="Gene3D" id="3.30.530.20">
    <property type="match status" value="1"/>
</dbReference>
<accession>A0A653EKY9</accession>
<evidence type="ECO:0000313" key="2">
    <source>
        <dbReference type="EMBL" id="VTO98189.1"/>
    </source>
</evidence>
<proteinExistence type="predicted"/>
<evidence type="ECO:0000256" key="1">
    <source>
        <dbReference type="SAM" id="MobiDB-lite"/>
    </source>
</evidence>
<dbReference type="Pfam" id="PF10604">
    <property type="entry name" value="Polyketide_cyc2"/>
    <property type="match status" value="1"/>
</dbReference>
<feature type="region of interest" description="Disordered" evidence="1">
    <location>
        <begin position="1"/>
        <end position="32"/>
    </location>
</feature>
<dbReference type="InterPro" id="IPR019587">
    <property type="entry name" value="Polyketide_cyclase/dehydratase"/>
</dbReference>
<dbReference type="InterPro" id="IPR023393">
    <property type="entry name" value="START-like_dom_sf"/>
</dbReference>
<dbReference type="CDD" id="cd07812">
    <property type="entry name" value="SRPBCC"/>
    <property type="match status" value="1"/>
</dbReference>
<reference evidence="2" key="1">
    <citation type="submission" date="2019-05" db="EMBL/GenBank/DDBJ databases">
        <authorList>
            <person name="Naeem R."/>
            <person name="Antony C."/>
            <person name="Guan Q."/>
        </authorList>
    </citation>
    <scope>NUCLEOTIDE SEQUENCE</scope>
    <source>
        <strain evidence="2">3</strain>
    </source>
</reference>
<name>A0A653EKY9_MYCKA</name>
<dbReference type="AlphaFoldDB" id="A0A653EKY9"/>
<dbReference type="SUPFAM" id="SSF55961">
    <property type="entry name" value="Bet v1-like"/>
    <property type="match status" value="1"/>
</dbReference>